<comment type="caution">
    <text evidence="8">The sequence shown here is derived from an EMBL/GenBank/DDBJ whole genome shotgun (WGS) entry which is preliminary data.</text>
</comment>
<sequence>MDYAKAINKLFSLTVRKNKTHSLAQVKRLLALCSNPEISVAAVHVAGTNGKGSVCYKLAHCLEEAGYKVGLFTSPHINSVRERIQINGKNIDEGEVMALLPPLFAIKEKHNLDLCFFDILTALAFLYFKEKGVDIAVIETGLGGRYDATNVINNPLVCAITSIGLDHTHILGSSLSEIAWAKAGIIKPHVPVVLGSSATLPAILECAAKKGAKVHRASFNEERVKEGDQIVRLMLQELTRQGFSIGEEATRQGLLKPVAYRFEEVQGCFLDGAHNLPALEYLFSRMRRSTHKRSLHVILALSQGKGEDLISFIAKNSATCHIWPHTHYKLIDPINLKKKYEQFSSSVFSYACQKDCLESAISASGAGALVATGSFYFLGEVKQLLLERKALSL</sequence>
<dbReference type="PANTHER" id="PTHR11136:SF0">
    <property type="entry name" value="DIHYDROFOLATE SYNTHETASE-RELATED"/>
    <property type="match status" value="1"/>
</dbReference>
<dbReference type="SUPFAM" id="SSF53623">
    <property type="entry name" value="MurD-like peptide ligases, catalytic domain"/>
    <property type="match status" value="1"/>
</dbReference>
<keyword evidence="3" id="KW-0479">Metal-binding</keyword>
<dbReference type="GO" id="GO:0005829">
    <property type="term" value="C:cytosol"/>
    <property type="evidence" value="ECO:0007669"/>
    <property type="project" value="TreeGrafter"/>
</dbReference>
<gene>
    <name evidence="8" type="ORF">COB21_06250</name>
</gene>
<dbReference type="PIRSF" id="PIRSF001563">
    <property type="entry name" value="Folylpolyglu_synth"/>
    <property type="match status" value="1"/>
</dbReference>
<evidence type="ECO:0000256" key="1">
    <source>
        <dbReference type="ARBA" id="ARBA00008276"/>
    </source>
</evidence>
<keyword evidence="2" id="KW-0436">Ligase</keyword>
<dbReference type="Proteomes" id="UP000218775">
    <property type="component" value="Unassembled WGS sequence"/>
</dbReference>
<reference evidence="9" key="1">
    <citation type="submission" date="2017-08" db="EMBL/GenBank/DDBJ databases">
        <title>A dynamic microbial community with high functional redundancy inhabits the cold, oxic subseafloor aquifer.</title>
        <authorList>
            <person name="Tully B.J."/>
            <person name="Wheat C.G."/>
            <person name="Glazer B.T."/>
            <person name="Huber J.A."/>
        </authorList>
    </citation>
    <scope>NUCLEOTIDE SEQUENCE [LARGE SCALE GENOMIC DNA]</scope>
</reference>
<evidence type="ECO:0000313" key="9">
    <source>
        <dbReference type="Proteomes" id="UP000218775"/>
    </source>
</evidence>
<keyword evidence="5" id="KW-0067">ATP-binding</keyword>
<protein>
    <recommendedName>
        <fullName evidence="7">Mur ligase central domain-containing protein</fullName>
    </recommendedName>
</protein>
<dbReference type="InterPro" id="IPR036615">
    <property type="entry name" value="Mur_ligase_C_dom_sf"/>
</dbReference>
<dbReference type="Pfam" id="PF08245">
    <property type="entry name" value="Mur_ligase_M"/>
    <property type="match status" value="1"/>
</dbReference>
<evidence type="ECO:0000256" key="3">
    <source>
        <dbReference type="ARBA" id="ARBA00022723"/>
    </source>
</evidence>
<dbReference type="GO" id="GO:0005524">
    <property type="term" value="F:ATP binding"/>
    <property type="evidence" value="ECO:0007669"/>
    <property type="project" value="UniProtKB-KW"/>
</dbReference>
<comment type="similarity">
    <text evidence="1">Belongs to the folylpolyglutamate synthase family.</text>
</comment>
<dbReference type="Gene3D" id="3.40.1190.10">
    <property type="entry name" value="Mur-like, catalytic domain"/>
    <property type="match status" value="1"/>
</dbReference>
<dbReference type="InterPro" id="IPR001645">
    <property type="entry name" value="Folylpolyglutamate_synth"/>
</dbReference>
<dbReference type="PANTHER" id="PTHR11136">
    <property type="entry name" value="FOLYLPOLYGLUTAMATE SYNTHASE-RELATED"/>
    <property type="match status" value="1"/>
</dbReference>
<dbReference type="GO" id="GO:0046872">
    <property type="term" value="F:metal ion binding"/>
    <property type="evidence" value="ECO:0007669"/>
    <property type="project" value="UniProtKB-KW"/>
</dbReference>
<evidence type="ECO:0000313" key="8">
    <source>
        <dbReference type="EMBL" id="PCI74910.1"/>
    </source>
</evidence>
<dbReference type="SUPFAM" id="SSF53244">
    <property type="entry name" value="MurD-like peptide ligases, peptide-binding domain"/>
    <property type="match status" value="1"/>
</dbReference>
<keyword evidence="4" id="KW-0547">Nucleotide-binding</keyword>
<dbReference type="GO" id="GO:0008841">
    <property type="term" value="F:dihydrofolate synthase activity"/>
    <property type="evidence" value="ECO:0007669"/>
    <property type="project" value="TreeGrafter"/>
</dbReference>
<dbReference type="Gene3D" id="3.90.190.20">
    <property type="entry name" value="Mur ligase, C-terminal domain"/>
    <property type="match status" value="1"/>
</dbReference>
<organism evidence="8 9">
    <name type="scientific">Aerophobetes bacterium</name>
    <dbReference type="NCBI Taxonomy" id="2030807"/>
    <lineage>
        <taxon>Bacteria</taxon>
        <taxon>Candidatus Aerophobota</taxon>
    </lineage>
</organism>
<dbReference type="AlphaFoldDB" id="A0A2A4WX96"/>
<evidence type="ECO:0000256" key="2">
    <source>
        <dbReference type="ARBA" id="ARBA00022598"/>
    </source>
</evidence>
<name>A0A2A4WX96_UNCAE</name>
<evidence type="ECO:0000256" key="4">
    <source>
        <dbReference type="ARBA" id="ARBA00022741"/>
    </source>
</evidence>
<dbReference type="InterPro" id="IPR013221">
    <property type="entry name" value="Mur_ligase_cen"/>
</dbReference>
<evidence type="ECO:0000256" key="6">
    <source>
        <dbReference type="ARBA" id="ARBA00022842"/>
    </source>
</evidence>
<proteinExistence type="inferred from homology"/>
<dbReference type="EMBL" id="NVUK01000062">
    <property type="protein sequence ID" value="PCI74910.1"/>
    <property type="molecule type" value="Genomic_DNA"/>
</dbReference>
<dbReference type="InterPro" id="IPR018109">
    <property type="entry name" value="Folylpolyglutamate_synth_CS"/>
</dbReference>
<feature type="domain" description="Mur ligase central" evidence="7">
    <location>
        <begin position="45"/>
        <end position="223"/>
    </location>
</feature>
<keyword evidence="6" id="KW-0460">Magnesium</keyword>
<accession>A0A2A4WX96</accession>
<evidence type="ECO:0000259" key="7">
    <source>
        <dbReference type="Pfam" id="PF08245"/>
    </source>
</evidence>
<dbReference type="InterPro" id="IPR036565">
    <property type="entry name" value="Mur-like_cat_sf"/>
</dbReference>
<evidence type="ECO:0000256" key="5">
    <source>
        <dbReference type="ARBA" id="ARBA00022840"/>
    </source>
</evidence>
<dbReference type="GO" id="GO:0004326">
    <property type="term" value="F:tetrahydrofolylpolyglutamate synthase activity"/>
    <property type="evidence" value="ECO:0007669"/>
    <property type="project" value="InterPro"/>
</dbReference>
<dbReference type="NCBIfam" id="TIGR01499">
    <property type="entry name" value="folC"/>
    <property type="match status" value="1"/>
</dbReference>
<dbReference type="PROSITE" id="PS01012">
    <property type="entry name" value="FOLYLPOLYGLU_SYNT_2"/>
    <property type="match status" value="1"/>
</dbReference>